<dbReference type="SUPFAM" id="SSF56219">
    <property type="entry name" value="DNase I-like"/>
    <property type="match status" value="1"/>
</dbReference>
<organism evidence="4 5">
    <name type="scientific">Blepharisma stoltei</name>
    <dbReference type="NCBI Taxonomy" id="1481888"/>
    <lineage>
        <taxon>Eukaryota</taxon>
        <taxon>Sar</taxon>
        <taxon>Alveolata</taxon>
        <taxon>Ciliophora</taxon>
        <taxon>Postciliodesmatophora</taxon>
        <taxon>Heterotrichea</taxon>
        <taxon>Heterotrichida</taxon>
        <taxon>Blepharismidae</taxon>
        <taxon>Blepharisma</taxon>
    </lineage>
</organism>
<dbReference type="InterPro" id="IPR043502">
    <property type="entry name" value="DNA/RNA_pol_sf"/>
</dbReference>
<keyword evidence="1" id="KW-0175">Coiled coil</keyword>
<dbReference type="Proteomes" id="UP001162131">
    <property type="component" value="Unassembled WGS sequence"/>
</dbReference>
<protein>
    <recommendedName>
        <fullName evidence="3">Reverse transcriptase domain-containing protein</fullName>
    </recommendedName>
</protein>
<dbReference type="InterPro" id="IPR000477">
    <property type="entry name" value="RT_dom"/>
</dbReference>
<keyword evidence="5" id="KW-1185">Reference proteome</keyword>
<dbReference type="Gene3D" id="3.60.10.10">
    <property type="entry name" value="Endonuclease/exonuclease/phosphatase"/>
    <property type="match status" value="1"/>
</dbReference>
<evidence type="ECO:0000313" key="4">
    <source>
        <dbReference type="EMBL" id="CAG9319122.1"/>
    </source>
</evidence>
<reference evidence="4" key="1">
    <citation type="submission" date="2021-09" db="EMBL/GenBank/DDBJ databases">
        <authorList>
            <consortium name="AG Swart"/>
            <person name="Singh M."/>
            <person name="Singh A."/>
            <person name="Seah K."/>
            <person name="Emmerich C."/>
        </authorList>
    </citation>
    <scope>NUCLEOTIDE SEQUENCE</scope>
    <source>
        <strain evidence="4">ATCC30299</strain>
    </source>
</reference>
<evidence type="ECO:0000313" key="5">
    <source>
        <dbReference type="Proteomes" id="UP001162131"/>
    </source>
</evidence>
<feature type="compositionally biased region" description="Basic and acidic residues" evidence="2">
    <location>
        <begin position="190"/>
        <end position="199"/>
    </location>
</feature>
<dbReference type="PANTHER" id="PTHR19446">
    <property type="entry name" value="REVERSE TRANSCRIPTASES"/>
    <property type="match status" value="1"/>
</dbReference>
<evidence type="ECO:0000256" key="1">
    <source>
        <dbReference type="SAM" id="Coils"/>
    </source>
</evidence>
<evidence type="ECO:0000256" key="2">
    <source>
        <dbReference type="SAM" id="MobiDB-lite"/>
    </source>
</evidence>
<dbReference type="AlphaFoldDB" id="A0AAU9J597"/>
<accession>A0AAU9J597</accession>
<feature type="domain" description="Reverse transcriptase" evidence="3">
    <location>
        <begin position="688"/>
        <end position="962"/>
    </location>
</feature>
<dbReference type="CDD" id="cd01650">
    <property type="entry name" value="RT_nLTR_like"/>
    <property type="match status" value="1"/>
</dbReference>
<evidence type="ECO:0000259" key="3">
    <source>
        <dbReference type="PROSITE" id="PS50878"/>
    </source>
</evidence>
<sequence>MMIQLWSQKVNVPVGPVGRNGDINFLRYLMQVTLPIEIGIGDVLEALESRCRVVEVVIDNIMRDENTWYAVHFNPNSRYRIYGEFAKLEDAIDLPEEIVIKGRRIFINHAASLLCGICKQIGHNDEGHKRMEMQREERIRVDGIRRKKKEEERRVRVKAIGENLGLRMKLEDDKHNNSTYAGLIKAEEAKTEATKEQIDGRTSGLAKRTPQEAGLVDPPMKRAKIRKNRTMAIAHLNIRSKTEEGTDREISARGGGRILGISETHCSETDFLPKINGFNWSHNPGTERSAGAGILYRKGLAIEETKEFTQGRIAGIVIESQVIIEAYSPKEGDEKALDAFYEGLNEACEWGRARGKYLLLFGDFNAHIRGWWSDQTNGNGHLFKQLCDEWGLEILPMNKPTHLHSSGSTFCLEYCAIDRHILGKVISYEDIQNNPIKSDHLPVLLKIWEGWWETNRQTKKMLRLDRLQSSTYLKLYQEDVKRDLQDLDMNGDVGQIYREINKIVLGSAERVLGVKDGQRSVLGRDSLLLLREARRFRWKALKALKKDAGKYDELMRKHRLKMKEFKRERSRIEALTKREQEIENAIIGEKDMWVLYNRIKRLKRTEIIKLSGKEEEEMVAWWQAQYSDLVVETDLPNADPILPTWEEVNWAISTLGNKKATGPDGVPAELIKEGEEIMKEIYWRLIRRIWKERYLPVEMKEALVVLIPKKKGTKTPEDYRPITLLNTVYKILDKIIATRLAQEINTKMIMHTSQAGFITNRATSDQIHKLGTIIEYCLLKKRKIRCAFLDISKAFGSIRHNNLYETMKQRGISTDNIRMLIAMYKEAESRIIMDEHLTRSISIKKGVRQGGSSSPVCFNFIPNELAWKIDEMNIGVTVDEDRQLKLGLLLYADDIVLLAHKKKELQALCDICDQWAKYYSLKINQSKSVVVDYSSRAGDLHIGVNGQRLKQEKQFKYLGKIIARGKHNKADSKKTTEKTKAACRSTKAMLTMMKNIKATKKAIIARACIDPTALYAKECSQQNWDDIAMKVAENERMGVARAILVAPRGTARETAGLDLGWISLKNQMRMRTLFFRKKMLEAEDQLTKVIMKINKHNALAWEKRCKVYMNNLGIEEYDNKQIKRTEAKQWKRILEEAVKRCNLKEMVQRLEAETYKTTDLYRWTFEGAKATYTPAYVRLNFNMHMAIGAMHSMRAGFNSSNSCAHKRHLTKTHCVIIARWWKLRSTC</sequence>
<gene>
    <name evidence="4" type="ORF">BSTOLATCC_MIC22472</name>
</gene>
<proteinExistence type="predicted"/>
<comment type="caution">
    <text evidence="4">The sequence shown here is derived from an EMBL/GenBank/DDBJ whole genome shotgun (WGS) entry which is preliminary data.</text>
</comment>
<dbReference type="Pfam" id="PF00078">
    <property type="entry name" value="RVT_1"/>
    <property type="match status" value="1"/>
</dbReference>
<name>A0AAU9J597_9CILI</name>
<dbReference type="InterPro" id="IPR036691">
    <property type="entry name" value="Endo/exonu/phosph_ase_sf"/>
</dbReference>
<feature type="coiled-coil region" evidence="1">
    <location>
        <begin position="555"/>
        <end position="585"/>
    </location>
</feature>
<dbReference type="Pfam" id="PF14529">
    <property type="entry name" value="Exo_endo_phos_2"/>
    <property type="match status" value="1"/>
</dbReference>
<dbReference type="SUPFAM" id="SSF56672">
    <property type="entry name" value="DNA/RNA polymerases"/>
    <property type="match status" value="1"/>
</dbReference>
<dbReference type="InterPro" id="IPR005135">
    <property type="entry name" value="Endo/exonuclease/phosphatase"/>
</dbReference>
<dbReference type="EMBL" id="CAJZBQ010000021">
    <property type="protein sequence ID" value="CAG9319122.1"/>
    <property type="molecule type" value="Genomic_DNA"/>
</dbReference>
<dbReference type="PROSITE" id="PS50878">
    <property type="entry name" value="RT_POL"/>
    <property type="match status" value="1"/>
</dbReference>
<feature type="region of interest" description="Disordered" evidence="2">
    <location>
        <begin position="190"/>
        <end position="212"/>
    </location>
</feature>
<dbReference type="GO" id="GO:0003824">
    <property type="term" value="F:catalytic activity"/>
    <property type="evidence" value="ECO:0007669"/>
    <property type="project" value="InterPro"/>
</dbReference>